<accession>A0ABM7MQT1</accession>
<dbReference type="InterPro" id="IPR035965">
    <property type="entry name" value="PAS-like_dom_sf"/>
</dbReference>
<evidence type="ECO:0000259" key="1">
    <source>
        <dbReference type="PROSITE" id="PS50113"/>
    </source>
</evidence>
<dbReference type="PROSITE" id="PS50113">
    <property type="entry name" value="PAC"/>
    <property type="match status" value="2"/>
</dbReference>
<dbReference type="InterPro" id="IPR001633">
    <property type="entry name" value="EAL_dom"/>
</dbReference>
<dbReference type="CDD" id="cd00130">
    <property type="entry name" value="PAS"/>
    <property type="match status" value="2"/>
</dbReference>
<dbReference type="InterPro" id="IPR000160">
    <property type="entry name" value="GGDEF_dom"/>
</dbReference>
<dbReference type="SUPFAM" id="SSF141868">
    <property type="entry name" value="EAL domain-like"/>
    <property type="match status" value="1"/>
</dbReference>
<dbReference type="InterPro" id="IPR035919">
    <property type="entry name" value="EAL_sf"/>
</dbReference>
<dbReference type="InterPro" id="IPR000700">
    <property type="entry name" value="PAS-assoc_C"/>
</dbReference>
<evidence type="ECO:0000313" key="5">
    <source>
        <dbReference type="Proteomes" id="UP000824366"/>
    </source>
</evidence>
<dbReference type="InterPro" id="IPR000014">
    <property type="entry name" value="PAS"/>
</dbReference>
<dbReference type="SUPFAM" id="SSF55785">
    <property type="entry name" value="PYP-like sensor domain (PAS domain)"/>
    <property type="match status" value="2"/>
</dbReference>
<feature type="domain" description="EAL" evidence="2">
    <location>
        <begin position="612"/>
        <end position="866"/>
    </location>
</feature>
<dbReference type="Pfam" id="PF08448">
    <property type="entry name" value="PAS_4"/>
    <property type="match status" value="1"/>
</dbReference>
<dbReference type="Pfam" id="PF00990">
    <property type="entry name" value="GGDEF"/>
    <property type="match status" value="1"/>
</dbReference>
<name>A0ABM7MQT1_9BURK</name>
<dbReference type="PROSITE" id="PS50883">
    <property type="entry name" value="EAL"/>
    <property type="match status" value="1"/>
</dbReference>
<feature type="domain" description="PAC" evidence="1">
    <location>
        <begin position="255"/>
        <end position="305"/>
    </location>
</feature>
<dbReference type="EMBL" id="AP024238">
    <property type="protein sequence ID" value="BCO28715.1"/>
    <property type="molecule type" value="Genomic_DNA"/>
</dbReference>
<dbReference type="Pfam" id="PF13426">
    <property type="entry name" value="PAS_9"/>
    <property type="match status" value="1"/>
</dbReference>
<dbReference type="CDD" id="cd01948">
    <property type="entry name" value="EAL"/>
    <property type="match status" value="1"/>
</dbReference>
<proteinExistence type="predicted"/>
<feature type="domain" description="GGDEF" evidence="3">
    <location>
        <begin position="465"/>
        <end position="603"/>
    </location>
</feature>
<dbReference type="NCBIfam" id="TIGR00254">
    <property type="entry name" value="GGDEF"/>
    <property type="match status" value="1"/>
</dbReference>
<dbReference type="PROSITE" id="PS50887">
    <property type="entry name" value="GGDEF"/>
    <property type="match status" value="1"/>
</dbReference>
<dbReference type="PANTHER" id="PTHR44757">
    <property type="entry name" value="DIGUANYLATE CYCLASE DGCP"/>
    <property type="match status" value="1"/>
</dbReference>
<dbReference type="NCBIfam" id="TIGR00229">
    <property type="entry name" value="sensory_box"/>
    <property type="match status" value="2"/>
</dbReference>
<feature type="domain" description="PAC" evidence="1">
    <location>
        <begin position="381"/>
        <end position="433"/>
    </location>
</feature>
<dbReference type="Gene3D" id="3.20.20.450">
    <property type="entry name" value="EAL domain"/>
    <property type="match status" value="1"/>
</dbReference>
<dbReference type="PANTHER" id="PTHR44757:SF2">
    <property type="entry name" value="BIOFILM ARCHITECTURE MAINTENANCE PROTEIN MBAA"/>
    <property type="match status" value="1"/>
</dbReference>
<gene>
    <name evidence="4" type="ORF">MIZ03_3625</name>
</gene>
<dbReference type="Proteomes" id="UP000824366">
    <property type="component" value="Chromosome"/>
</dbReference>
<dbReference type="Gene3D" id="3.30.70.270">
    <property type="match status" value="1"/>
</dbReference>
<reference evidence="4 5" key="1">
    <citation type="journal article" date="2021" name="Microbiol. Spectr.">
        <title>A Single Bacterium Capable of Oxidation and Reduction of Iron at Circumneutral pH.</title>
        <authorList>
            <person name="Kato S."/>
            <person name="Ohkuma M."/>
        </authorList>
    </citation>
    <scope>NUCLEOTIDE SEQUENCE [LARGE SCALE GENOMIC DNA]</scope>
    <source>
        <strain evidence="4 5">MIZ03</strain>
    </source>
</reference>
<evidence type="ECO:0000259" key="2">
    <source>
        <dbReference type="PROSITE" id="PS50883"/>
    </source>
</evidence>
<dbReference type="RefSeq" id="WP_223904640.1">
    <property type="nucleotide sequence ID" value="NZ_AP024238.1"/>
</dbReference>
<sequence length="867" mass="96332">MQHQQILPVLYDLSVTIGSEIRLKQLLTRTLQRLLYHTSFSAGFVCLDMPACEGAQAPLAVCISAAVGDFELIAQIGNSITVPCALVYGCASQELEPMPFLAALGLTRSHYQAFYRLPLEHNGAIVLLAMTQPETNFDLAQVLTPVLTQLSKAIVLCRAHDAQLAAAAAQQEILQQSLAQVEGEFQVLMAISPMGVGLSSDGIIMDANDAFLQLFGYARIEDLRGQVLTNCIAPQQRDKIWQHMTSRAQGLTTQDTYETVGLRQDGTQFPFMVSSRRLQTPQGPRTFSYFVDLTEQKRAEEQLRAVNRMMRLVLETAPLRIFWKDKDSRYLGCNRAFAHDAGLNEPDELVGKLDSDMGWHEQAELYRADDQLVMTSKTPRLNFEEPQTTPEGQQIWLRTSKVPLIGTDGQEMGVLGIYDDITAQKQAQAQIEKLAYFDTLTGLPNRQQVINGLHQAMETSEHSQRWCALLFLDLDDFKSLNDAKGLHLGDKLLIEVGARLKDCVRDHAMVARPGGDEFIVLLEGLGADVDDAAAQAELVAEKIRHVVNQKFELGKVVVHTTPSIGVVMFRGLEPGSDSLLKHADAAMYQAKKAGRNSISFFDPQVQTALEARLGLVEDLARAQEQGQLLLYFQKQVNAQGRTMGAEVLIRWQHPQRGLVSPAQFIPLAEETGIIMAMGLWVLQGACRQLKSWQARPITCDLTLSVNVSAKQFHQDDFVEQVRRTLVETGAKPSHLKLELTESIVLKNVEDTIAKMRELKLLGISFSMDDFGTGYSSLQYLKRLPLDQIKIDQGFVRDITTDANDAAIVQTIIAMTEALGLNVIAEGVETDAQRTFLEQRGCHSFQGYFFGRPVPLAQFEADLCQDKT</sequence>
<dbReference type="InterPro" id="IPR043128">
    <property type="entry name" value="Rev_trsase/Diguanyl_cyclase"/>
</dbReference>
<evidence type="ECO:0000313" key="4">
    <source>
        <dbReference type="EMBL" id="BCO28715.1"/>
    </source>
</evidence>
<dbReference type="Pfam" id="PF00563">
    <property type="entry name" value="EAL"/>
    <property type="match status" value="1"/>
</dbReference>
<dbReference type="CDD" id="cd01949">
    <property type="entry name" value="GGDEF"/>
    <property type="match status" value="1"/>
</dbReference>
<dbReference type="InterPro" id="IPR052155">
    <property type="entry name" value="Biofilm_reg_signaling"/>
</dbReference>
<protein>
    <submittedName>
        <fullName evidence="4">Uncharacterized protein</fullName>
    </submittedName>
</protein>
<keyword evidence="5" id="KW-1185">Reference proteome</keyword>
<dbReference type="Gene3D" id="3.30.450.20">
    <property type="entry name" value="PAS domain"/>
    <property type="match status" value="2"/>
</dbReference>
<dbReference type="InterPro" id="IPR013656">
    <property type="entry name" value="PAS_4"/>
</dbReference>
<organism evidence="4 5">
    <name type="scientific">Rhodoferax lithotrophicus</name>
    <dbReference type="NCBI Taxonomy" id="2798804"/>
    <lineage>
        <taxon>Bacteria</taxon>
        <taxon>Pseudomonadati</taxon>
        <taxon>Pseudomonadota</taxon>
        <taxon>Betaproteobacteria</taxon>
        <taxon>Burkholderiales</taxon>
        <taxon>Comamonadaceae</taxon>
        <taxon>Rhodoferax</taxon>
    </lineage>
</organism>
<evidence type="ECO:0000259" key="3">
    <source>
        <dbReference type="PROSITE" id="PS50887"/>
    </source>
</evidence>
<dbReference type="SMART" id="SM00091">
    <property type="entry name" value="PAS"/>
    <property type="match status" value="2"/>
</dbReference>
<dbReference type="SMART" id="SM00052">
    <property type="entry name" value="EAL"/>
    <property type="match status" value="1"/>
</dbReference>
<dbReference type="SMART" id="SM00267">
    <property type="entry name" value="GGDEF"/>
    <property type="match status" value="1"/>
</dbReference>
<dbReference type="SUPFAM" id="SSF55073">
    <property type="entry name" value="Nucleotide cyclase"/>
    <property type="match status" value="1"/>
</dbReference>
<dbReference type="InterPro" id="IPR029787">
    <property type="entry name" value="Nucleotide_cyclase"/>
</dbReference>